<protein>
    <recommendedName>
        <fullName evidence="3">Helix-turn-helix domain-containing protein</fullName>
    </recommendedName>
</protein>
<reference evidence="1" key="1">
    <citation type="submission" date="2020-05" db="EMBL/GenBank/DDBJ databases">
        <authorList>
            <person name="Delgado-Blas J."/>
        </authorList>
    </citation>
    <scope>NUCLEOTIDE SEQUENCE</scope>
    <source>
        <strain evidence="1">BB1454</strain>
    </source>
</reference>
<evidence type="ECO:0000313" key="2">
    <source>
        <dbReference type="Proteomes" id="UP000834458"/>
    </source>
</evidence>
<dbReference type="RefSeq" id="WP_338080159.1">
    <property type="nucleotide sequence ID" value="NZ_CAHPSC010000001.1"/>
</dbReference>
<evidence type="ECO:0008006" key="3">
    <source>
        <dbReference type="Google" id="ProtNLM"/>
    </source>
</evidence>
<proteinExistence type="predicted"/>
<sequence length="116" mass="13116">MNFDRDLLPKASTLDEVQGLKLTCRGKWKTLERRFHGGSDSKRINTDTGAVVCMAGCLDEETRSHITTAEAAFHLNRSEQTLRLWACKETGPLRPARINNRLAWSVAELRRVLGIH</sequence>
<comment type="caution">
    <text evidence="1">The sequence shown here is derived from an EMBL/GenBank/DDBJ whole genome shotgun (WGS) entry which is preliminary data.</text>
</comment>
<evidence type="ECO:0000313" key="1">
    <source>
        <dbReference type="EMBL" id="CAB5656379.1"/>
    </source>
</evidence>
<name>A0AA35D4B5_9BURK</name>
<gene>
    <name evidence="1" type="ORF">GHA_00031</name>
</gene>
<dbReference type="EMBL" id="CAHPSC010000001">
    <property type="protein sequence ID" value="CAB5656379.1"/>
    <property type="molecule type" value="Genomic_DNA"/>
</dbReference>
<organism evidence="1 2">
    <name type="scientific">Comamonas aquatica</name>
    <dbReference type="NCBI Taxonomy" id="225991"/>
    <lineage>
        <taxon>Bacteria</taxon>
        <taxon>Pseudomonadati</taxon>
        <taxon>Pseudomonadota</taxon>
        <taxon>Betaproteobacteria</taxon>
        <taxon>Burkholderiales</taxon>
        <taxon>Comamonadaceae</taxon>
        <taxon>Comamonas</taxon>
    </lineage>
</organism>
<dbReference type="Proteomes" id="UP000834458">
    <property type="component" value="Unassembled WGS sequence"/>
</dbReference>
<dbReference type="AlphaFoldDB" id="A0AA35D4B5"/>
<accession>A0AA35D4B5</accession>